<gene>
    <name evidence="2" type="ORF">LCGC14_2803510</name>
</gene>
<dbReference type="SUPFAM" id="SSF53335">
    <property type="entry name" value="S-adenosyl-L-methionine-dependent methyltransferases"/>
    <property type="match status" value="1"/>
</dbReference>
<dbReference type="Gene3D" id="3.40.50.150">
    <property type="entry name" value="Vaccinia Virus protein VP39"/>
    <property type="match status" value="1"/>
</dbReference>
<evidence type="ECO:0000259" key="1">
    <source>
        <dbReference type="Pfam" id="PF13847"/>
    </source>
</evidence>
<dbReference type="InterPro" id="IPR029063">
    <property type="entry name" value="SAM-dependent_MTases_sf"/>
</dbReference>
<evidence type="ECO:0000313" key="2">
    <source>
        <dbReference type="EMBL" id="KKK82426.1"/>
    </source>
</evidence>
<dbReference type="SUPFAM" id="SSF46785">
    <property type="entry name" value="Winged helix' DNA-binding domain"/>
    <property type="match status" value="1"/>
</dbReference>
<dbReference type="Pfam" id="PF13847">
    <property type="entry name" value="Methyltransf_31"/>
    <property type="match status" value="1"/>
</dbReference>
<proteinExistence type="predicted"/>
<accession>A0A0F9BDE5</accession>
<protein>
    <recommendedName>
        <fullName evidence="1">Methyltransferase domain-containing protein</fullName>
    </recommendedName>
</protein>
<dbReference type="EMBL" id="LAZR01052681">
    <property type="protein sequence ID" value="KKK82426.1"/>
    <property type="molecule type" value="Genomic_DNA"/>
</dbReference>
<dbReference type="CDD" id="cd02440">
    <property type="entry name" value="AdoMet_MTases"/>
    <property type="match status" value="1"/>
</dbReference>
<comment type="caution">
    <text evidence="2">The sequence shown here is derived from an EMBL/GenBank/DDBJ whole genome shotgun (WGS) entry which is preliminary data.</text>
</comment>
<name>A0A0F9BDE5_9ZZZZ</name>
<dbReference type="Gene3D" id="1.10.10.10">
    <property type="entry name" value="Winged helix-like DNA-binding domain superfamily/Winged helix DNA-binding domain"/>
    <property type="match status" value="1"/>
</dbReference>
<dbReference type="PANTHER" id="PTHR45128:SF1">
    <property type="entry name" value="S-ADENOSYLMETHIONINE-DEPENDENT METHYLTRANSFERASE RV2258C"/>
    <property type="match status" value="1"/>
</dbReference>
<reference evidence="2" key="1">
    <citation type="journal article" date="2015" name="Nature">
        <title>Complex archaea that bridge the gap between prokaryotes and eukaryotes.</title>
        <authorList>
            <person name="Spang A."/>
            <person name="Saw J.H."/>
            <person name="Jorgensen S.L."/>
            <person name="Zaremba-Niedzwiedzka K."/>
            <person name="Martijn J."/>
            <person name="Lind A.E."/>
            <person name="van Eijk R."/>
            <person name="Schleper C."/>
            <person name="Guy L."/>
            <person name="Ettema T.J."/>
        </authorList>
    </citation>
    <scope>NUCLEOTIDE SEQUENCE</scope>
</reference>
<dbReference type="AlphaFoldDB" id="A0A0F9BDE5"/>
<dbReference type="InterPro" id="IPR036390">
    <property type="entry name" value="WH_DNA-bd_sf"/>
</dbReference>
<feature type="domain" description="Methyltransferase" evidence="1">
    <location>
        <begin position="170"/>
        <end position="278"/>
    </location>
</feature>
<dbReference type="InterPro" id="IPR053173">
    <property type="entry name" value="SAM-binding_MTase"/>
</dbReference>
<dbReference type="InterPro" id="IPR036388">
    <property type="entry name" value="WH-like_DNA-bd_sf"/>
</dbReference>
<organism evidence="2">
    <name type="scientific">marine sediment metagenome</name>
    <dbReference type="NCBI Taxonomy" id="412755"/>
    <lineage>
        <taxon>unclassified sequences</taxon>
        <taxon>metagenomes</taxon>
        <taxon>ecological metagenomes</taxon>
    </lineage>
</organism>
<sequence length="342" mass="37624">MTQPSPEELQQQAGKLLSQVAGYVGVRTMDIGLRLGLLAEIANHPQGVTAEALAKQTGLDPLYVQVWCRAAYASEILELGDDQAFKLAPHVDKLLLDRDFPGYIGGIPGIMVQPEFFDLFAENLPSGQRIWWDQCSPAFIQSVSETARPFYTRLIPGGLARVPGLSDRLDQGARILELACGAGVGLIRMAQTYPQSTFVGLDGDAYSLELVADRLKEIGLQDRVSLTRSMLEEINDSEQYDVALINVSMHECRDIDKVTTNVLRALKPDGYFVISDFPFPDSTEGCRTVPARVMCGIQFFEALIDDQLLPTQAFVDLLGKHGFRNVGSFDLTPVHAVTYGQK</sequence>
<dbReference type="PANTHER" id="PTHR45128">
    <property type="entry name" value="METHYLTRANSFERASE TYPE 11"/>
    <property type="match status" value="1"/>
</dbReference>
<dbReference type="InterPro" id="IPR025714">
    <property type="entry name" value="Methyltranfer_dom"/>
</dbReference>